<accession>A0A1R3TEP9</accession>
<evidence type="ECO:0000256" key="5">
    <source>
        <dbReference type="ARBA" id="ARBA00023136"/>
    </source>
</evidence>
<evidence type="ECO:0000259" key="8">
    <source>
        <dbReference type="Pfam" id="PF12704"/>
    </source>
</evidence>
<organism evidence="9 10">
    <name type="scientific">Proteiniphilum saccharofermentans</name>
    <dbReference type="NCBI Taxonomy" id="1642647"/>
    <lineage>
        <taxon>Bacteria</taxon>
        <taxon>Pseudomonadati</taxon>
        <taxon>Bacteroidota</taxon>
        <taxon>Bacteroidia</taxon>
        <taxon>Bacteroidales</taxon>
        <taxon>Dysgonomonadaceae</taxon>
        <taxon>Proteiniphilum</taxon>
    </lineage>
</organism>
<feature type="transmembrane region" description="Helical" evidence="6">
    <location>
        <begin position="415"/>
        <end position="434"/>
    </location>
</feature>
<dbReference type="STRING" id="1642647.PSM36_3319"/>
<evidence type="ECO:0000256" key="2">
    <source>
        <dbReference type="ARBA" id="ARBA00022475"/>
    </source>
</evidence>
<feature type="transmembrane region" description="Helical" evidence="6">
    <location>
        <begin position="318"/>
        <end position="346"/>
    </location>
</feature>
<dbReference type="Pfam" id="PF02687">
    <property type="entry name" value="FtsX"/>
    <property type="match status" value="2"/>
</dbReference>
<feature type="transmembrane region" description="Helical" evidence="6">
    <location>
        <begin position="366"/>
        <end position="394"/>
    </location>
</feature>
<dbReference type="GO" id="GO:0005886">
    <property type="term" value="C:plasma membrane"/>
    <property type="evidence" value="ECO:0007669"/>
    <property type="project" value="UniProtKB-SubCell"/>
</dbReference>
<feature type="transmembrane region" description="Helical" evidence="6">
    <location>
        <begin position="274"/>
        <end position="297"/>
    </location>
</feature>
<dbReference type="Proteomes" id="UP000187464">
    <property type="component" value="Chromosome I"/>
</dbReference>
<evidence type="ECO:0000259" key="7">
    <source>
        <dbReference type="Pfam" id="PF02687"/>
    </source>
</evidence>
<dbReference type="PANTHER" id="PTHR30572:SF18">
    <property type="entry name" value="ABC-TYPE MACROLIDE FAMILY EXPORT SYSTEM PERMEASE COMPONENT 2"/>
    <property type="match status" value="1"/>
</dbReference>
<proteinExistence type="predicted"/>
<gene>
    <name evidence="9" type="ORF">PSM36_3319</name>
</gene>
<dbReference type="EMBL" id="LT605205">
    <property type="protein sequence ID" value="SCD22104.1"/>
    <property type="molecule type" value="Genomic_DNA"/>
</dbReference>
<feature type="domain" description="ABC3 transporter permease C-terminal" evidence="7">
    <location>
        <begin position="655"/>
        <end position="768"/>
    </location>
</feature>
<feature type="transmembrane region" description="Helical" evidence="6">
    <location>
        <begin position="16"/>
        <end position="39"/>
    </location>
</feature>
<keyword evidence="5 6" id="KW-0472">Membrane</keyword>
<evidence type="ECO:0000313" key="10">
    <source>
        <dbReference type="Proteomes" id="UP000187464"/>
    </source>
</evidence>
<feature type="transmembrane region" description="Helical" evidence="6">
    <location>
        <begin position="736"/>
        <end position="758"/>
    </location>
</feature>
<dbReference type="GO" id="GO:0022857">
    <property type="term" value="F:transmembrane transporter activity"/>
    <property type="evidence" value="ECO:0007669"/>
    <property type="project" value="TreeGrafter"/>
</dbReference>
<evidence type="ECO:0000256" key="3">
    <source>
        <dbReference type="ARBA" id="ARBA00022692"/>
    </source>
</evidence>
<dbReference type="AlphaFoldDB" id="A0A1R3TEP9"/>
<dbReference type="InterPro" id="IPR003838">
    <property type="entry name" value="ABC3_permease_C"/>
</dbReference>
<feature type="domain" description="ABC3 transporter permease C-terminal" evidence="7">
    <location>
        <begin position="279"/>
        <end position="396"/>
    </location>
</feature>
<comment type="subcellular location">
    <subcellularLocation>
        <location evidence="1">Cell membrane</location>
        <topology evidence="1">Multi-pass membrane protein</topology>
    </subcellularLocation>
</comment>
<dbReference type="KEGG" id="psac:PSM36_3319"/>
<keyword evidence="2" id="KW-1003">Cell membrane</keyword>
<feature type="transmembrane region" description="Helical" evidence="6">
    <location>
        <begin position="652"/>
        <end position="676"/>
    </location>
</feature>
<dbReference type="Pfam" id="PF12704">
    <property type="entry name" value="MacB_PCD"/>
    <property type="match status" value="1"/>
</dbReference>
<dbReference type="InterPro" id="IPR025857">
    <property type="entry name" value="MacB_PCD"/>
</dbReference>
<feature type="domain" description="MacB-like periplasmic core" evidence="8">
    <location>
        <begin position="18"/>
        <end position="219"/>
    </location>
</feature>
<dbReference type="PANTHER" id="PTHR30572">
    <property type="entry name" value="MEMBRANE COMPONENT OF TRANSPORTER-RELATED"/>
    <property type="match status" value="1"/>
</dbReference>
<keyword evidence="4 6" id="KW-1133">Transmembrane helix</keyword>
<protein>
    <submittedName>
        <fullName evidence="9">Acidobacterial duplicated orphan permease</fullName>
    </submittedName>
</protein>
<name>A0A1R3TEP9_9BACT</name>
<evidence type="ECO:0000313" key="9">
    <source>
        <dbReference type="EMBL" id="SCD22104.1"/>
    </source>
</evidence>
<evidence type="ECO:0000256" key="6">
    <source>
        <dbReference type="SAM" id="Phobius"/>
    </source>
</evidence>
<evidence type="ECO:0000256" key="1">
    <source>
        <dbReference type="ARBA" id="ARBA00004651"/>
    </source>
</evidence>
<evidence type="ECO:0000256" key="4">
    <source>
        <dbReference type="ARBA" id="ARBA00022989"/>
    </source>
</evidence>
<dbReference type="RefSeq" id="WP_076931802.1">
    <property type="nucleotide sequence ID" value="NZ_LT605205.1"/>
</dbReference>
<sequence>MPNLKTYLKFLSRNKLYTFVSIVGFSISLMFVIILGLYVKQELSTDDFQENKDRIFLMTHDKQAPFGNTIAQYVRDNAPEVESFARIHSRSLAIGQKGNDKVEAQALFADSTFFRIFSFPLIEGDPERVLEARKSVVITRTFAAKIFGSENPVGKSLFISDEEHTITGIMEDMPVNSILLKADFVANYNSITIFWDDQILETPNNFGFNMFFLTRPGTDLPSKAPMLLKLFKEEFWYFRDGYSDDLEFMPLKEAYFKAERSGFNDLHLNSRSTITIYMAIAILVLVIALLNYINLTVAQAGFRGKESAIKKLLGSSKANLVSQLLAESLLITTITFLAGLLLAFLAEPFFNNVLNTTLDLAHQFTPSMIAASILFLLIVSFLAGIIPALIISNFNPLEVVKGTFSRKVKSSYSKGLIIFQYTVATALLICAIFIQQQSVFLINYDMGYNREGILEISNTGLGVKQIDGFKSKLLGIPGVELVSFSSGTPLNGGENYSYTDNEQHYSFQEFRIDSAFLQIYGITIEPTGITPSKNIFYWLNRSGYKAVEVDSVTQTFRPWGNENQVEIAGIFSDFKIRNLYRDYSQLRIRWRLWNEEPQHIIVKMTPGTDYYATAKRVEKEYIQYTEGELFNARFVDEGIQQNYESVLKMSSIMSAFTLLTIIIMVMGVFAMSLYLIRQKEKEIALRKINGATEEEVMLLLNRDSLKRVAIAFVIACPVAYYVMTKWFEDFSYKIELSWWVFVVAGLAVLLLTLVSVSYMTWKAARANPVESLKGE</sequence>
<keyword evidence="3 6" id="KW-0812">Transmembrane</keyword>
<reference evidence="9 10" key="1">
    <citation type="submission" date="2016-08" db="EMBL/GenBank/DDBJ databases">
        <authorList>
            <person name="Seilhamer J.J."/>
        </authorList>
    </citation>
    <scope>NUCLEOTIDE SEQUENCE [LARGE SCALE GENOMIC DNA]</scope>
    <source>
        <strain evidence="9">M3/6</strain>
    </source>
</reference>
<dbReference type="InterPro" id="IPR050250">
    <property type="entry name" value="Macrolide_Exporter_MacB"/>
</dbReference>
<feature type="transmembrane region" description="Helical" evidence="6">
    <location>
        <begin position="707"/>
        <end position="724"/>
    </location>
</feature>
<keyword evidence="10" id="KW-1185">Reference proteome</keyword>